<organism evidence="1 2">
    <name type="scientific">Clostridium disporicum</name>
    <dbReference type="NCBI Taxonomy" id="84024"/>
    <lineage>
        <taxon>Bacteria</taxon>
        <taxon>Bacillati</taxon>
        <taxon>Bacillota</taxon>
        <taxon>Clostridia</taxon>
        <taxon>Eubacteriales</taxon>
        <taxon>Clostridiaceae</taxon>
        <taxon>Clostridium</taxon>
    </lineage>
</organism>
<evidence type="ECO:0000313" key="2">
    <source>
        <dbReference type="Proteomes" id="UP000095594"/>
    </source>
</evidence>
<dbReference type="RefSeq" id="WP_055266500.1">
    <property type="nucleotide sequence ID" value="NZ_CABIXQ010000014.1"/>
</dbReference>
<dbReference type="Pfam" id="PF12653">
    <property type="entry name" value="DUF3785"/>
    <property type="match status" value="1"/>
</dbReference>
<dbReference type="InterPro" id="IPR024210">
    <property type="entry name" value="DUF3785"/>
</dbReference>
<dbReference type="AlphaFoldDB" id="A0A174HGY5"/>
<evidence type="ECO:0000313" key="1">
    <source>
        <dbReference type="EMBL" id="CUO74173.1"/>
    </source>
</evidence>
<protein>
    <submittedName>
        <fullName evidence="1">Protein of uncharacterized function (DUF3785)</fullName>
    </submittedName>
</protein>
<proteinExistence type="predicted"/>
<name>A0A174HGY5_9CLOT</name>
<gene>
    <name evidence="1" type="ORF">ERS852471_02179</name>
</gene>
<accession>A0A174HGY5</accession>
<dbReference type="Proteomes" id="UP000095594">
    <property type="component" value="Unassembled WGS sequence"/>
</dbReference>
<sequence>MEYTCKFDEKEYILNEENLYCFFNDEENPINDVDEKKIIEILNNSDKVDFSKAYFNLACENCQTGVEEKKKFFDFLGYNFYIFTKNGKYVVSNIEPQYEGSTYDKLYALGKVDNSYLVTINVCKHCGEYSIEIEEFEL</sequence>
<dbReference type="OrthoDB" id="1751102at2"/>
<dbReference type="EMBL" id="CYZX01000014">
    <property type="protein sequence ID" value="CUO74173.1"/>
    <property type="molecule type" value="Genomic_DNA"/>
</dbReference>
<reference evidence="1 2" key="1">
    <citation type="submission" date="2015-09" db="EMBL/GenBank/DDBJ databases">
        <authorList>
            <consortium name="Pathogen Informatics"/>
        </authorList>
    </citation>
    <scope>NUCLEOTIDE SEQUENCE [LARGE SCALE GENOMIC DNA]</scope>
    <source>
        <strain evidence="1 2">2789STDY5834856</strain>
    </source>
</reference>